<feature type="transmembrane region" description="Helical" evidence="1">
    <location>
        <begin position="195"/>
        <end position="215"/>
    </location>
</feature>
<keyword evidence="1" id="KW-0472">Membrane</keyword>
<feature type="transmembrane region" description="Helical" evidence="1">
    <location>
        <begin position="283"/>
        <end position="300"/>
    </location>
</feature>
<evidence type="ECO:0000313" key="2">
    <source>
        <dbReference type="EMBL" id="BDE07090.1"/>
    </source>
</evidence>
<feature type="transmembrane region" description="Helical" evidence="1">
    <location>
        <begin position="235"/>
        <end position="263"/>
    </location>
</feature>
<dbReference type="EMBL" id="AP025523">
    <property type="protein sequence ID" value="BDE07090.1"/>
    <property type="molecule type" value="Genomic_DNA"/>
</dbReference>
<dbReference type="RefSeq" id="WP_317994705.1">
    <property type="nucleotide sequence ID" value="NZ_AP025523.1"/>
</dbReference>
<dbReference type="Pfam" id="PF09852">
    <property type="entry name" value="DUF2079"/>
    <property type="match status" value="1"/>
</dbReference>
<protein>
    <recommendedName>
        <fullName evidence="4">DUF2079 domain-containing protein</fullName>
    </recommendedName>
</protein>
<evidence type="ECO:0000256" key="1">
    <source>
        <dbReference type="SAM" id="Phobius"/>
    </source>
</evidence>
<accession>A0AAN1XY63</accession>
<gene>
    <name evidence="2" type="ORF">WPS_23660</name>
</gene>
<sequence length="426" mass="44890">MKPTRAVTIAALAFAALYIALDLNKLYALRYGADTGTFVQWLAGEAHGRGSWNAAEYRPHLQVHDSWILLALVPLIALAPYAQTLLIVQVLAIAGASLALCAFARACGSTPRGASVVGIAYLLSPSAQGLAYGNFLENVFVPLFAALGALAVRRRSLVPALLVAQVLLGLKEDQALFVLWFGVACALWWDRRIGIALAGLALVNGAAFLLAERLAGAQPSQPAYALQVDDPLAKLAFFAALLAPFAFAPLLLGGRILLAAPLVAELTFNRPWAYPIARIGTHWTAPLVAAAALAAAYAVAKRPRIATPMLACAILCALTINDTVLKAGRWPYVVDRAAYARAAALRASQRDVVVRRPQEGVYAVAAANPHVHLARYDPREGGYCPAYDRDARAFFASLGVGAWPAATALCGGVPVSAMPGGTPAAR</sequence>
<keyword evidence="1" id="KW-0812">Transmembrane</keyword>
<evidence type="ECO:0000313" key="3">
    <source>
        <dbReference type="Proteomes" id="UP001317532"/>
    </source>
</evidence>
<organism evidence="2 3">
    <name type="scientific">Vulcanimicrobium alpinum</name>
    <dbReference type="NCBI Taxonomy" id="3016050"/>
    <lineage>
        <taxon>Bacteria</taxon>
        <taxon>Bacillati</taxon>
        <taxon>Vulcanimicrobiota</taxon>
        <taxon>Vulcanimicrobiia</taxon>
        <taxon>Vulcanimicrobiales</taxon>
        <taxon>Vulcanimicrobiaceae</taxon>
        <taxon>Vulcanimicrobium</taxon>
    </lineage>
</organism>
<evidence type="ECO:0008006" key="4">
    <source>
        <dbReference type="Google" id="ProtNLM"/>
    </source>
</evidence>
<dbReference type="KEGG" id="vab:WPS_23660"/>
<name>A0AAN1XY63_UNVUL</name>
<dbReference type="AlphaFoldDB" id="A0AAN1XY63"/>
<keyword evidence="3" id="KW-1185">Reference proteome</keyword>
<dbReference type="InterPro" id="IPR018650">
    <property type="entry name" value="STSV1_Orf64"/>
</dbReference>
<dbReference type="Proteomes" id="UP001317532">
    <property type="component" value="Chromosome"/>
</dbReference>
<reference evidence="2 3" key="1">
    <citation type="journal article" date="2022" name="ISME Commun">
        <title>Vulcanimicrobium alpinus gen. nov. sp. nov., the first cultivated representative of the candidate phylum 'Eremiobacterota', is a metabolically versatile aerobic anoxygenic phototroph.</title>
        <authorList>
            <person name="Yabe S."/>
            <person name="Muto K."/>
            <person name="Abe K."/>
            <person name="Yokota A."/>
            <person name="Staudigel H."/>
            <person name="Tebo B.M."/>
        </authorList>
    </citation>
    <scope>NUCLEOTIDE SEQUENCE [LARGE SCALE GENOMIC DNA]</scope>
    <source>
        <strain evidence="2 3">WC8-2</strain>
    </source>
</reference>
<proteinExistence type="predicted"/>
<keyword evidence="1" id="KW-1133">Transmembrane helix</keyword>